<dbReference type="AlphaFoldDB" id="A0A177CKB1"/>
<proteinExistence type="predicted"/>
<accession>A0A177CKB1</accession>
<dbReference type="Proteomes" id="UP000077069">
    <property type="component" value="Unassembled WGS sequence"/>
</dbReference>
<protein>
    <submittedName>
        <fullName evidence="1">Uncharacterized protein</fullName>
    </submittedName>
</protein>
<evidence type="ECO:0000313" key="2">
    <source>
        <dbReference type="Proteomes" id="UP000077069"/>
    </source>
</evidence>
<reference evidence="1 2" key="1">
    <citation type="submission" date="2016-05" db="EMBL/GenBank/DDBJ databases">
        <title>Comparative analysis of secretome profiles of manganese(II)-oxidizing ascomycete fungi.</title>
        <authorList>
            <consortium name="DOE Joint Genome Institute"/>
            <person name="Zeiner C.A."/>
            <person name="Purvine S.O."/>
            <person name="Zink E.M."/>
            <person name="Wu S."/>
            <person name="Pasa-Tolic L."/>
            <person name="Chaput D.L."/>
            <person name="Haridas S."/>
            <person name="Grigoriev I.V."/>
            <person name="Santelli C.M."/>
            <person name="Hansel C.M."/>
        </authorList>
    </citation>
    <scope>NUCLEOTIDE SEQUENCE [LARGE SCALE GENOMIC DNA]</scope>
    <source>
        <strain evidence="1 2">AP3s5-JAC2a</strain>
    </source>
</reference>
<dbReference type="GeneID" id="28770500"/>
<name>A0A177CKB1_9PLEO</name>
<dbReference type="InParanoid" id="A0A177CKB1"/>
<sequence>MSLRSRLRHASITDVRRVCIALRRRSAARASQTYCLACSPCFHVTRLLEAFHTCTQQLHLTAAHPTPPTPTPYPSATSLSFSLPAQRPPYDAASPSFSRGMLAARRERVLLVASGSAGGSAGVLPQRSAVQRGLRACCAVRNVQVRCKLCVCERARVLDSVRGRELGV</sequence>
<evidence type="ECO:0000313" key="1">
    <source>
        <dbReference type="EMBL" id="OAG07308.1"/>
    </source>
</evidence>
<gene>
    <name evidence="1" type="ORF">CC84DRAFT_654239</name>
</gene>
<dbReference type="EMBL" id="KV441551">
    <property type="protein sequence ID" value="OAG07308.1"/>
    <property type="molecule type" value="Genomic_DNA"/>
</dbReference>
<keyword evidence="2" id="KW-1185">Reference proteome</keyword>
<organism evidence="1 2">
    <name type="scientific">Paraphaeosphaeria sporulosa</name>
    <dbReference type="NCBI Taxonomy" id="1460663"/>
    <lineage>
        <taxon>Eukaryota</taxon>
        <taxon>Fungi</taxon>
        <taxon>Dikarya</taxon>
        <taxon>Ascomycota</taxon>
        <taxon>Pezizomycotina</taxon>
        <taxon>Dothideomycetes</taxon>
        <taxon>Pleosporomycetidae</taxon>
        <taxon>Pleosporales</taxon>
        <taxon>Massarineae</taxon>
        <taxon>Didymosphaeriaceae</taxon>
        <taxon>Paraphaeosphaeria</taxon>
    </lineage>
</organism>
<dbReference type="RefSeq" id="XP_018037673.1">
    <property type="nucleotide sequence ID" value="XM_018187014.1"/>
</dbReference>